<accession>A0ABN8Y028</accession>
<reference evidence="1" key="1">
    <citation type="submission" date="2023-04" db="EMBL/GenBank/DDBJ databases">
        <authorList>
            <consortium name="ELIXIR-Norway"/>
        </authorList>
    </citation>
    <scope>NUCLEOTIDE SEQUENCE [LARGE SCALE GENOMIC DNA]</scope>
</reference>
<name>A0ABN8Y028_RANTA</name>
<sequence length="67" mass="7327">MKQRFQKILKAENPLCVGNLATCSLSNDTVCDRCTQKDLSASQGRSLLDMRRVQPGLRSSGAMVGIE</sequence>
<keyword evidence="2" id="KW-1185">Reference proteome</keyword>
<dbReference type="Proteomes" id="UP001176941">
    <property type="component" value="Chromosome 11"/>
</dbReference>
<dbReference type="EMBL" id="OX459947">
    <property type="protein sequence ID" value="CAI9153798.1"/>
    <property type="molecule type" value="Genomic_DNA"/>
</dbReference>
<organism evidence="1 2">
    <name type="scientific">Rangifer tarandus platyrhynchus</name>
    <name type="common">Svalbard reindeer</name>
    <dbReference type="NCBI Taxonomy" id="3082113"/>
    <lineage>
        <taxon>Eukaryota</taxon>
        <taxon>Metazoa</taxon>
        <taxon>Chordata</taxon>
        <taxon>Craniata</taxon>
        <taxon>Vertebrata</taxon>
        <taxon>Euteleostomi</taxon>
        <taxon>Mammalia</taxon>
        <taxon>Eutheria</taxon>
        <taxon>Laurasiatheria</taxon>
        <taxon>Artiodactyla</taxon>
        <taxon>Ruminantia</taxon>
        <taxon>Pecora</taxon>
        <taxon>Cervidae</taxon>
        <taxon>Odocoileinae</taxon>
        <taxon>Rangifer</taxon>
    </lineage>
</organism>
<evidence type="ECO:0000313" key="2">
    <source>
        <dbReference type="Proteomes" id="UP001176941"/>
    </source>
</evidence>
<proteinExistence type="predicted"/>
<evidence type="ECO:0000313" key="1">
    <source>
        <dbReference type="EMBL" id="CAI9153798.1"/>
    </source>
</evidence>
<gene>
    <name evidence="1" type="ORF">MRATA1EN1_LOCUS2760</name>
</gene>
<protein>
    <submittedName>
        <fullName evidence="1">Uncharacterized protein</fullName>
    </submittedName>
</protein>